<evidence type="ECO:0000256" key="1">
    <source>
        <dbReference type="SAM" id="MobiDB-lite"/>
    </source>
</evidence>
<comment type="caution">
    <text evidence="2">The sequence shown here is derived from an EMBL/GenBank/DDBJ whole genome shotgun (WGS) entry which is preliminary data.</text>
</comment>
<evidence type="ECO:0000313" key="3">
    <source>
        <dbReference type="Proteomes" id="UP001642720"/>
    </source>
</evidence>
<feature type="region of interest" description="Disordered" evidence="1">
    <location>
        <begin position="79"/>
        <end position="104"/>
    </location>
</feature>
<sequence length="104" mass="11212">MPQDNTTTSQAKPQAKNKPSGSLPKTSKTCNLWMLERRVLTESSTAISQVQVPYGIQRFTSECDPWLARGTVVGIATSNQGGRQNAKAKNDDDRSTVATQGSGK</sequence>
<keyword evidence="3" id="KW-1185">Reference proteome</keyword>
<evidence type="ECO:0000313" key="2">
    <source>
        <dbReference type="EMBL" id="TFB00226.1"/>
    </source>
</evidence>
<dbReference type="RefSeq" id="XP_073556427.1">
    <property type="nucleotide sequence ID" value="XM_073704929.1"/>
</dbReference>
<dbReference type="EMBL" id="PPTA01000011">
    <property type="protein sequence ID" value="TFB00226.1"/>
    <property type="molecule type" value="Genomic_DNA"/>
</dbReference>
<name>A0ABY2GWL3_9HYPO</name>
<reference evidence="2 3" key="1">
    <citation type="submission" date="2018-01" db="EMBL/GenBank/DDBJ databases">
        <title>Genome characterization of the sugarcane-associated fungus Trichoderma ghanense CCMA-1212 and their application in lignocelulose bioconversion.</title>
        <authorList>
            <person name="Steindorff A.S."/>
            <person name="Mendes T.D."/>
            <person name="Vilela E.S.D."/>
            <person name="Rodrigues D.S."/>
            <person name="Formighieri E.F."/>
            <person name="Melo I.S."/>
            <person name="Favaro L.C.L."/>
        </authorList>
    </citation>
    <scope>NUCLEOTIDE SEQUENCE [LARGE SCALE GENOMIC DNA]</scope>
    <source>
        <strain evidence="2 3">CCMA-1212</strain>
    </source>
</reference>
<organism evidence="2 3">
    <name type="scientific">Trichoderma ghanense</name>
    <dbReference type="NCBI Taxonomy" id="65468"/>
    <lineage>
        <taxon>Eukaryota</taxon>
        <taxon>Fungi</taxon>
        <taxon>Dikarya</taxon>
        <taxon>Ascomycota</taxon>
        <taxon>Pezizomycotina</taxon>
        <taxon>Sordariomycetes</taxon>
        <taxon>Hypocreomycetidae</taxon>
        <taxon>Hypocreales</taxon>
        <taxon>Hypocreaceae</taxon>
        <taxon>Trichoderma</taxon>
    </lineage>
</organism>
<accession>A0ABY2GWL3</accession>
<dbReference type="Proteomes" id="UP001642720">
    <property type="component" value="Unassembled WGS sequence"/>
</dbReference>
<proteinExistence type="predicted"/>
<feature type="region of interest" description="Disordered" evidence="1">
    <location>
        <begin position="1"/>
        <end position="28"/>
    </location>
</feature>
<protein>
    <submittedName>
        <fullName evidence="2">Uncharacterized protein</fullName>
    </submittedName>
</protein>
<gene>
    <name evidence="2" type="ORF">CCMA1212_007767</name>
</gene>
<dbReference type="GeneID" id="300579379"/>